<dbReference type="PROSITE" id="PS00764">
    <property type="entry name" value="ENDONUCLEASE_III_1"/>
    <property type="match status" value="1"/>
</dbReference>
<keyword evidence="7" id="KW-0004">4Fe-4S</keyword>
<dbReference type="InterPro" id="IPR000445">
    <property type="entry name" value="HhH_motif"/>
</dbReference>
<dbReference type="EC" id="3.2.2.31" evidence="5"/>
<evidence type="ECO:0000313" key="17">
    <source>
        <dbReference type="Proteomes" id="UP000290657"/>
    </source>
</evidence>
<evidence type="ECO:0000256" key="2">
    <source>
        <dbReference type="ARBA" id="ARBA00001966"/>
    </source>
</evidence>
<evidence type="ECO:0000256" key="9">
    <source>
        <dbReference type="ARBA" id="ARBA00022763"/>
    </source>
</evidence>
<dbReference type="GO" id="GO:0035485">
    <property type="term" value="F:adenine/guanine mispair binding"/>
    <property type="evidence" value="ECO:0007669"/>
    <property type="project" value="TreeGrafter"/>
</dbReference>
<evidence type="ECO:0000256" key="14">
    <source>
        <dbReference type="ARBA" id="ARBA00023295"/>
    </source>
</evidence>
<dbReference type="GO" id="GO:0046872">
    <property type="term" value="F:metal ion binding"/>
    <property type="evidence" value="ECO:0007669"/>
    <property type="project" value="UniProtKB-KW"/>
</dbReference>
<accession>A0A4Q0XTE5</accession>
<dbReference type="CDD" id="cd00056">
    <property type="entry name" value="ENDO3c"/>
    <property type="match status" value="1"/>
</dbReference>
<evidence type="ECO:0000256" key="13">
    <source>
        <dbReference type="ARBA" id="ARBA00023204"/>
    </source>
</evidence>
<dbReference type="GO" id="GO:0051539">
    <property type="term" value="F:4 iron, 4 sulfur cluster binding"/>
    <property type="evidence" value="ECO:0007669"/>
    <property type="project" value="UniProtKB-KW"/>
</dbReference>
<dbReference type="SMART" id="SM00478">
    <property type="entry name" value="ENDO3c"/>
    <property type="match status" value="1"/>
</dbReference>
<reference evidence="16 17" key="1">
    <citation type="submission" date="2017-10" db="EMBL/GenBank/DDBJ databases">
        <title>Genomics of the genus Arcobacter.</title>
        <authorList>
            <person name="Perez-Cataluna A."/>
            <person name="Figueras M.J."/>
        </authorList>
    </citation>
    <scope>NUCLEOTIDE SEQUENCE [LARGE SCALE GENOMIC DNA]</scope>
    <source>
        <strain evidence="16 17">CECT 8987</strain>
    </source>
</reference>
<dbReference type="InterPro" id="IPR015797">
    <property type="entry name" value="NUDIX_hydrolase-like_dom_sf"/>
</dbReference>
<dbReference type="GO" id="GO:0006298">
    <property type="term" value="P:mismatch repair"/>
    <property type="evidence" value="ECO:0007669"/>
    <property type="project" value="TreeGrafter"/>
</dbReference>
<keyword evidence="14" id="KW-0326">Glycosidase</keyword>
<protein>
    <recommendedName>
        <fullName evidence="6">Adenine DNA glycosylase</fullName>
        <ecNumber evidence="5">3.2.2.31</ecNumber>
    </recommendedName>
</protein>
<dbReference type="Pfam" id="PF00633">
    <property type="entry name" value="HHH"/>
    <property type="match status" value="1"/>
</dbReference>
<dbReference type="InterPro" id="IPR004035">
    <property type="entry name" value="Endouclease-III_FeS-bd_BS"/>
</dbReference>
<evidence type="ECO:0000256" key="10">
    <source>
        <dbReference type="ARBA" id="ARBA00022801"/>
    </source>
</evidence>
<keyword evidence="8" id="KW-0479">Metal-binding</keyword>
<proteinExistence type="inferred from homology"/>
<comment type="similarity">
    <text evidence="4">Belongs to the Nth/MutY family.</text>
</comment>
<dbReference type="InterPro" id="IPR044298">
    <property type="entry name" value="MIG/MutY"/>
</dbReference>
<comment type="function">
    <text evidence="3">Adenine glycosylase active on G-A mispairs. MutY also corrects error-prone DNA synthesis past GO lesions which are due to the oxidatively damaged form of guanine: 7,8-dihydro-8-oxoguanine (8-oxo-dGTP).</text>
</comment>
<dbReference type="AlphaFoldDB" id="A0A4Q0XTE5"/>
<dbReference type="InterPro" id="IPR004036">
    <property type="entry name" value="Endonuclease-III-like_CS2"/>
</dbReference>
<evidence type="ECO:0000259" key="15">
    <source>
        <dbReference type="SMART" id="SM00478"/>
    </source>
</evidence>
<dbReference type="GO" id="GO:0006284">
    <property type="term" value="P:base-excision repair"/>
    <property type="evidence" value="ECO:0007669"/>
    <property type="project" value="InterPro"/>
</dbReference>
<dbReference type="Gene3D" id="1.10.340.30">
    <property type="entry name" value="Hypothetical protein, domain 2"/>
    <property type="match status" value="1"/>
</dbReference>
<keyword evidence="10" id="KW-0378">Hydrolase</keyword>
<gene>
    <name evidence="16" type="primary">mutY</name>
    <name evidence="16" type="ORF">CRV04_08540</name>
</gene>
<evidence type="ECO:0000313" key="16">
    <source>
        <dbReference type="EMBL" id="RXJ56455.1"/>
    </source>
</evidence>
<organism evidence="16 17">
    <name type="scientific">Candidatus Marinarcus aquaticus</name>
    <dbReference type="NCBI Taxonomy" id="2044504"/>
    <lineage>
        <taxon>Bacteria</taxon>
        <taxon>Pseudomonadati</taxon>
        <taxon>Campylobacterota</taxon>
        <taxon>Epsilonproteobacteria</taxon>
        <taxon>Campylobacterales</taxon>
        <taxon>Arcobacteraceae</taxon>
        <taxon>Candidatus Marinarcus</taxon>
    </lineage>
</organism>
<evidence type="ECO:0000256" key="12">
    <source>
        <dbReference type="ARBA" id="ARBA00023014"/>
    </source>
</evidence>
<dbReference type="Pfam" id="PF00730">
    <property type="entry name" value="HhH-GPD"/>
    <property type="match status" value="1"/>
</dbReference>
<evidence type="ECO:0000256" key="5">
    <source>
        <dbReference type="ARBA" id="ARBA00012045"/>
    </source>
</evidence>
<dbReference type="InterPro" id="IPR003265">
    <property type="entry name" value="HhH-GPD_domain"/>
</dbReference>
<evidence type="ECO:0000256" key="6">
    <source>
        <dbReference type="ARBA" id="ARBA00022023"/>
    </source>
</evidence>
<keyword evidence="17" id="KW-1185">Reference proteome</keyword>
<dbReference type="Proteomes" id="UP000290657">
    <property type="component" value="Unassembled WGS sequence"/>
</dbReference>
<dbReference type="GO" id="GO:0032357">
    <property type="term" value="F:oxidized purine DNA binding"/>
    <property type="evidence" value="ECO:0007669"/>
    <property type="project" value="TreeGrafter"/>
</dbReference>
<comment type="caution">
    <text evidence="16">The sequence shown here is derived from an EMBL/GenBank/DDBJ whole genome shotgun (WGS) entry which is preliminary data.</text>
</comment>
<dbReference type="NCBIfam" id="TIGR01084">
    <property type="entry name" value="mutY"/>
    <property type="match status" value="1"/>
</dbReference>
<evidence type="ECO:0000256" key="3">
    <source>
        <dbReference type="ARBA" id="ARBA00002933"/>
    </source>
</evidence>
<dbReference type="GO" id="GO:0034039">
    <property type="term" value="F:8-oxo-7,8-dihydroguanine DNA N-glycosylase activity"/>
    <property type="evidence" value="ECO:0007669"/>
    <property type="project" value="TreeGrafter"/>
</dbReference>
<dbReference type="InterPro" id="IPR023170">
    <property type="entry name" value="HhH_base_excis_C"/>
</dbReference>
<comment type="catalytic activity">
    <reaction evidence="1">
        <text>Hydrolyzes free adenine bases from 7,8-dihydro-8-oxoguanine:adenine mismatched double-stranded DNA, leaving an apurinic site.</text>
        <dbReference type="EC" id="3.2.2.31"/>
    </reaction>
</comment>
<sequence>MTTQKLKRYVLKKTALIKWYEQHGRHGLPWRKTTNPYHIYLSEIMLQQTQVKTVLERFYFQFLEKFPTLESLAKAKEDEVLKAWEGLGYYTRARNLHKTAQMTQGVLPNSVEALESLAGIGPSTARAIACFAFGVSVPILDGNVKRILYRYFAKTKANDKELWALSTKLFAPNKNFAYEHNQAMMDIGSFICTLRNPKCEQCPFENECLGKNEPHSYPEKKKKKAKELRNRYLVIYTHKNSIALFQNEQNLLKGLYSFKQYEEEVDESYVYLGEIKHEYSHISLRAKVYTKEVSKSTFKQWFDEETLGQMALSRADHKALELFSQKV</sequence>
<dbReference type="PROSITE" id="PS01155">
    <property type="entry name" value="ENDONUCLEASE_III_2"/>
    <property type="match status" value="1"/>
</dbReference>
<evidence type="ECO:0000256" key="1">
    <source>
        <dbReference type="ARBA" id="ARBA00000843"/>
    </source>
</evidence>
<keyword evidence="13" id="KW-0234">DNA repair</keyword>
<dbReference type="EMBL" id="PDKN01000005">
    <property type="protein sequence ID" value="RXJ56455.1"/>
    <property type="molecule type" value="Genomic_DNA"/>
</dbReference>
<evidence type="ECO:0000256" key="7">
    <source>
        <dbReference type="ARBA" id="ARBA00022485"/>
    </source>
</evidence>
<evidence type="ECO:0000256" key="8">
    <source>
        <dbReference type="ARBA" id="ARBA00022723"/>
    </source>
</evidence>
<evidence type="ECO:0000256" key="4">
    <source>
        <dbReference type="ARBA" id="ARBA00008343"/>
    </source>
</evidence>
<dbReference type="PANTHER" id="PTHR42944">
    <property type="entry name" value="ADENINE DNA GLYCOSYLASE"/>
    <property type="match status" value="1"/>
</dbReference>
<evidence type="ECO:0000256" key="11">
    <source>
        <dbReference type="ARBA" id="ARBA00023004"/>
    </source>
</evidence>
<keyword evidence="11" id="KW-0408">Iron</keyword>
<dbReference type="InterPro" id="IPR005760">
    <property type="entry name" value="A/G_AdeGlyc_MutY"/>
</dbReference>
<dbReference type="SUPFAM" id="SSF48150">
    <property type="entry name" value="DNA-glycosylase"/>
    <property type="match status" value="1"/>
</dbReference>
<dbReference type="Gene3D" id="1.10.1670.10">
    <property type="entry name" value="Helix-hairpin-Helix base-excision DNA repair enzymes (C-terminal)"/>
    <property type="match status" value="1"/>
</dbReference>
<feature type="domain" description="HhH-GPD" evidence="15">
    <location>
        <begin position="45"/>
        <end position="190"/>
    </location>
</feature>
<dbReference type="InterPro" id="IPR011257">
    <property type="entry name" value="DNA_glycosylase"/>
</dbReference>
<dbReference type="GO" id="GO:0000701">
    <property type="term" value="F:purine-specific mismatch base pair DNA N-glycosylase activity"/>
    <property type="evidence" value="ECO:0007669"/>
    <property type="project" value="UniProtKB-EC"/>
</dbReference>
<name>A0A4Q0XTE5_9BACT</name>
<dbReference type="PANTHER" id="PTHR42944:SF1">
    <property type="entry name" value="ADENINE DNA GLYCOSYLASE"/>
    <property type="match status" value="1"/>
</dbReference>
<keyword evidence="12" id="KW-0411">Iron-sulfur</keyword>
<dbReference type="Gene3D" id="3.90.79.10">
    <property type="entry name" value="Nucleoside Triphosphate Pyrophosphohydrolase"/>
    <property type="match status" value="1"/>
</dbReference>
<dbReference type="OrthoDB" id="9802365at2"/>
<keyword evidence="9" id="KW-0227">DNA damage</keyword>
<dbReference type="SUPFAM" id="SSF55811">
    <property type="entry name" value="Nudix"/>
    <property type="match status" value="1"/>
</dbReference>
<comment type="cofactor">
    <cofactor evidence="2">
        <name>[4Fe-4S] cluster</name>
        <dbReference type="ChEBI" id="CHEBI:49883"/>
    </cofactor>
</comment>